<dbReference type="AlphaFoldDB" id="A0A058ZZP1"/>
<sequence>MPEDSPQQEYFHGIPIPIEVANKMPKDSAQQRYVGVYPIETNLYEEAVDHFYQEMSKEVETILRKPDP</sequence>
<dbReference type="InParanoid" id="A0A058ZZP1"/>
<accession>A0A058ZZP1</accession>
<gene>
    <name evidence="1" type="ORF">EUGRSUZ_K00722</name>
</gene>
<dbReference type="EMBL" id="KK198763">
    <property type="protein sequence ID" value="KCW46901.1"/>
    <property type="molecule type" value="Genomic_DNA"/>
</dbReference>
<organism evidence="1">
    <name type="scientific">Eucalyptus grandis</name>
    <name type="common">Flooded gum</name>
    <dbReference type="NCBI Taxonomy" id="71139"/>
    <lineage>
        <taxon>Eukaryota</taxon>
        <taxon>Viridiplantae</taxon>
        <taxon>Streptophyta</taxon>
        <taxon>Embryophyta</taxon>
        <taxon>Tracheophyta</taxon>
        <taxon>Spermatophyta</taxon>
        <taxon>Magnoliopsida</taxon>
        <taxon>eudicotyledons</taxon>
        <taxon>Gunneridae</taxon>
        <taxon>Pentapetalae</taxon>
        <taxon>rosids</taxon>
        <taxon>malvids</taxon>
        <taxon>Myrtales</taxon>
        <taxon>Myrtaceae</taxon>
        <taxon>Myrtoideae</taxon>
        <taxon>Eucalypteae</taxon>
        <taxon>Eucalyptus</taxon>
    </lineage>
</organism>
<protein>
    <submittedName>
        <fullName evidence="1">Uncharacterized protein</fullName>
    </submittedName>
</protein>
<evidence type="ECO:0000313" key="1">
    <source>
        <dbReference type="EMBL" id="KCW46901.1"/>
    </source>
</evidence>
<name>A0A058ZZP1_EUCGR</name>
<reference evidence="1" key="1">
    <citation type="submission" date="2013-07" db="EMBL/GenBank/DDBJ databases">
        <title>The genome of Eucalyptus grandis.</title>
        <authorList>
            <person name="Schmutz J."/>
            <person name="Hayes R."/>
            <person name="Myburg A."/>
            <person name="Tuskan G."/>
            <person name="Grattapaglia D."/>
            <person name="Rokhsar D.S."/>
        </authorList>
    </citation>
    <scope>NUCLEOTIDE SEQUENCE</scope>
    <source>
        <tissue evidence="1">Leaf extractions</tissue>
    </source>
</reference>
<proteinExistence type="predicted"/>
<dbReference type="Gramene" id="KCW46901">
    <property type="protein sequence ID" value="KCW46901"/>
    <property type="gene ID" value="EUGRSUZ_K00722"/>
</dbReference>